<sequence length="178" mass="20455">MAQTPQRFYKLNIDDAFRKKEYLGGLDGVFKNSNGHWIAGFQHHYSAISSLQTELEVLKEGLNIAMTKRFTPLVIEQMQQRRLMLQLKLKQSSIQHNFREGNKVAHKLAKEALNLPKEHLLLDRPSSYVINKLETYRVGYVYFVKKVSTEVCCKLANLGNINVLRTYSISGDVTNNIP</sequence>
<proteinExistence type="predicted"/>
<organism evidence="1 2">
    <name type="scientific">Nicotiana tabacum</name>
    <name type="common">Common tobacco</name>
    <dbReference type="NCBI Taxonomy" id="4097"/>
    <lineage>
        <taxon>Eukaryota</taxon>
        <taxon>Viridiplantae</taxon>
        <taxon>Streptophyta</taxon>
        <taxon>Embryophyta</taxon>
        <taxon>Tracheophyta</taxon>
        <taxon>Spermatophyta</taxon>
        <taxon>Magnoliopsida</taxon>
        <taxon>eudicotyledons</taxon>
        <taxon>Gunneridae</taxon>
        <taxon>Pentapetalae</taxon>
        <taxon>asterids</taxon>
        <taxon>lamiids</taxon>
        <taxon>Solanales</taxon>
        <taxon>Solanaceae</taxon>
        <taxon>Nicotianoideae</taxon>
        <taxon>Nicotianeae</taxon>
        <taxon>Nicotiana</taxon>
    </lineage>
</organism>
<dbReference type="RefSeq" id="XP_075105097.1">
    <property type="nucleotide sequence ID" value="XM_075248996.1"/>
</dbReference>
<dbReference type="Proteomes" id="UP000790787">
    <property type="component" value="Chromosome 3"/>
</dbReference>
<protein>
    <submittedName>
        <fullName evidence="2">Uncharacterized protein LOC142179285</fullName>
    </submittedName>
</protein>
<gene>
    <name evidence="2" type="primary">LOC142179285</name>
</gene>
<name>A0AC58U6H6_TOBAC</name>
<keyword evidence="1" id="KW-1185">Reference proteome</keyword>
<evidence type="ECO:0000313" key="2">
    <source>
        <dbReference type="RefSeq" id="XP_075105097.1"/>
    </source>
</evidence>
<accession>A0AC58U6H6</accession>
<evidence type="ECO:0000313" key="1">
    <source>
        <dbReference type="Proteomes" id="UP000790787"/>
    </source>
</evidence>
<reference evidence="2" key="2">
    <citation type="submission" date="2025-08" db="UniProtKB">
        <authorList>
            <consortium name="RefSeq"/>
        </authorList>
    </citation>
    <scope>IDENTIFICATION</scope>
    <source>
        <tissue evidence="2">Leaf</tissue>
    </source>
</reference>
<reference evidence="1" key="1">
    <citation type="journal article" date="2014" name="Nat. Commun.">
        <title>The tobacco genome sequence and its comparison with those of tomato and potato.</title>
        <authorList>
            <person name="Sierro N."/>
            <person name="Battey J.N."/>
            <person name="Ouadi S."/>
            <person name="Bakaher N."/>
            <person name="Bovet L."/>
            <person name="Willig A."/>
            <person name="Goepfert S."/>
            <person name="Peitsch M.C."/>
            <person name="Ivanov N.V."/>
        </authorList>
    </citation>
    <scope>NUCLEOTIDE SEQUENCE [LARGE SCALE GENOMIC DNA]</scope>
</reference>